<dbReference type="PANTHER" id="PTHR39080">
    <property type="entry name" value="50S RIBOSOMAL PROTEIN L28"/>
    <property type="match status" value="1"/>
</dbReference>
<organism evidence="4 5">
    <name type="scientific">Candidatus Gottesmanbacteria bacterium RIFCSPHIGHO2_01_FULL_42_12</name>
    <dbReference type="NCBI Taxonomy" id="1798377"/>
    <lineage>
        <taxon>Bacteria</taxon>
        <taxon>Candidatus Gottesmaniibacteriota</taxon>
    </lineage>
</organism>
<proteinExistence type="inferred from homology"/>
<dbReference type="InterPro" id="IPR034704">
    <property type="entry name" value="Ribosomal_bL28/bL31-like_sf"/>
</dbReference>
<dbReference type="InterPro" id="IPR050096">
    <property type="entry name" value="Bacterial_rp_bL28"/>
</dbReference>
<dbReference type="Pfam" id="PF00830">
    <property type="entry name" value="Ribosomal_L28"/>
    <property type="match status" value="1"/>
</dbReference>
<dbReference type="Proteomes" id="UP000178681">
    <property type="component" value="Unassembled WGS sequence"/>
</dbReference>
<gene>
    <name evidence="4" type="ORF">A2872_04030</name>
</gene>
<keyword evidence="2" id="KW-0689">Ribosomal protein</keyword>
<protein>
    <recommendedName>
        <fullName evidence="6">50S ribosomal protein L28</fullName>
    </recommendedName>
</protein>
<keyword evidence="3" id="KW-0687">Ribonucleoprotein</keyword>
<dbReference type="PANTHER" id="PTHR39080:SF1">
    <property type="entry name" value="LARGE RIBOSOMAL SUBUNIT PROTEIN BL28A"/>
    <property type="match status" value="1"/>
</dbReference>
<dbReference type="GO" id="GO:1990904">
    <property type="term" value="C:ribonucleoprotein complex"/>
    <property type="evidence" value="ECO:0007669"/>
    <property type="project" value="UniProtKB-KW"/>
</dbReference>
<dbReference type="GO" id="GO:0003735">
    <property type="term" value="F:structural constituent of ribosome"/>
    <property type="evidence" value="ECO:0007669"/>
    <property type="project" value="InterPro"/>
</dbReference>
<dbReference type="AlphaFoldDB" id="A0A1F5Z3Y6"/>
<evidence type="ECO:0000256" key="3">
    <source>
        <dbReference type="ARBA" id="ARBA00023274"/>
    </source>
</evidence>
<dbReference type="InterPro" id="IPR037147">
    <property type="entry name" value="Ribosomal_bL28_sf"/>
</dbReference>
<comment type="similarity">
    <text evidence="1">Belongs to the bacterial ribosomal protein bL28 family.</text>
</comment>
<comment type="caution">
    <text evidence="4">The sequence shown here is derived from an EMBL/GenBank/DDBJ whole genome shotgun (WGS) entry which is preliminary data.</text>
</comment>
<sequence length="75" mass="8327">MTSCEICGKGKMVGHNIRHKHSGLWEKRASKTLRIFKPNLHKGKVLMNGAVMSVKACASCIAKFKAPRAYKSVKK</sequence>
<evidence type="ECO:0008006" key="6">
    <source>
        <dbReference type="Google" id="ProtNLM"/>
    </source>
</evidence>
<reference evidence="4 5" key="1">
    <citation type="journal article" date="2016" name="Nat. Commun.">
        <title>Thousands of microbial genomes shed light on interconnected biogeochemical processes in an aquifer system.</title>
        <authorList>
            <person name="Anantharaman K."/>
            <person name="Brown C.T."/>
            <person name="Hug L.A."/>
            <person name="Sharon I."/>
            <person name="Castelle C.J."/>
            <person name="Probst A.J."/>
            <person name="Thomas B.C."/>
            <person name="Singh A."/>
            <person name="Wilkins M.J."/>
            <person name="Karaoz U."/>
            <person name="Brodie E.L."/>
            <person name="Williams K.H."/>
            <person name="Hubbard S.S."/>
            <person name="Banfield J.F."/>
        </authorList>
    </citation>
    <scope>NUCLEOTIDE SEQUENCE [LARGE SCALE GENOMIC DNA]</scope>
</reference>
<dbReference type="SUPFAM" id="SSF143800">
    <property type="entry name" value="L28p-like"/>
    <property type="match status" value="1"/>
</dbReference>
<dbReference type="Gene3D" id="2.30.170.40">
    <property type="entry name" value="Ribosomal protein L28/L24"/>
    <property type="match status" value="1"/>
</dbReference>
<evidence type="ECO:0000313" key="4">
    <source>
        <dbReference type="EMBL" id="OGG07169.1"/>
    </source>
</evidence>
<dbReference type="STRING" id="1798377.A2872_04030"/>
<evidence type="ECO:0000256" key="2">
    <source>
        <dbReference type="ARBA" id="ARBA00022980"/>
    </source>
</evidence>
<name>A0A1F5Z3Y6_9BACT</name>
<dbReference type="InterPro" id="IPR026569">
    <property type="entry name" value="Ribosomal_bL28"/>
</dbReference>
<accession>A0A1F5Z3Y6</accession>
<evidence type="ECO:0000256" key="1">
    <source>
        <dbReference type="ARBA" id="ARBA00008760"/>
    </source>
</evidence>
<dbReference type="EMBL" id="MFJG01000013">
    <property type="protein sequence ID" value="OGG07169.1"/>
    <property type="molecule type" value="Genomic_DNA"/>
</dbReference>
<dbReference type="GO" id="GO:0005840">
    <property type="term" value="C:ribosome"/>
    <property type="evidence" value="ECO:0007669"/>
    <property type="project" value="UniProtKB-KW"/>
</dbReference>
<evidence type="ECO:0000313" key="5">
    <source>
        <dbReference type="Proteomes" id="UP000178681"/>
    </source>
</evidence>